<dbReference type="Proteomes" id="UP000033202">
    <property type="component" value="Unassembled WGS sequence"/>
</dbReference>
<dbReference type="AlphaFoldDB" id="A0A0E9MM79"/>
<keyword evidence="1" id="KW-0732">Signal</keyword>
<reference evidence="2 3" key="1">
    <citation type="submission" date="2015-04" db="EMBL/GenBank/DDBJ databases">
        <title>Whole genome shotgun sequence of Sphingomonas changbaiensis NBRC 104936.</title>
        <authorList>
            <person name="Katano-Makiyama Y."/>
            <person name="Hosoyama A."/>
            <person name="Hashimoto M."/>
            <person name="Noguchi M."/>
            <person name="Tsuchikane K."/>
            <person name="Ohji S."/>
            <person name="Yamazoe A."/>
            <person name="Ichikawa N."/>
            <person name="Kimura A."/>
            <person name="Fujita N."/>
        </authorList>
    </citation>
    <scope>NUCLEOTIDE SEQUENCE [LARGE SCALE GENOMIC DNA]</scope>
    <source>
        <strain evidence="2 3">NBRC 104936</strain>
    </source>
</reference>
<organism evidence="2 3">
    <name type="scientific">Sphingomonas changbaiensis NBRC 104936</name>
    <dbReference type="NCBI Taxonomy" id="1219043"/>
    <lineage>
        <taxon>Bacteria</taxon>
        <taxon>Pseudomonadati</taxon>
        <taxon>Pseudomonadota</taxon>
        <taxon>Alphaproteobacteria</taxon>
        <taxon>Sphingomonadales</taxon>
        <taxon>Sphingomonadaceae</taxon>
        <taxon>Sphingomonas</taxon>
    </lineage>
</organism>
<protein>
    <submittedName>
        <fullName evidence="2">Uncharacterized protein</fullName>
    </submittedName>
</protein>
<dbReference type="EMBL" id="BBWU01000021">
    <property type="protein sequence ID" value="GAO38872.1"/>
    <property type="molecule type" value="Genomic_DNA"/>
</dbReference>
<proteinExistence type="predicted"/>
<feature type="chain" id="PRO_5002429400" evidence="1">
    <location>
        <begin position="21"/>
        <end position="130"/>
    </location>
</feature>
<accession>A0A0E9MM79</accession>
<sequence length="130" mass="13355">MKTIAAALFLSASLAAPAHAADWWWVAGDSGDDAAVFVDGDTVRHAGMTASVNAVRIARDGTVSTATWTGRCGARSPTDEISAVAQFACGTEADHMQQAAMLPGLTPREAARAIFSVRPGSKSAKPLQAG</sequence>
<evidence type="ECO:0000313" key="3">
    <source>
        <dbReference type="Proteomes" id="UP000033202"/>
    </source>
</evidence>
<gene>
    <name evidence="2" type="ORF">SCH01S_21_00590</name>
</gene>
<feature type="signal peptide" evidence="1">
    <location>
        <begin position="1"/>
        <end position="20"/>
    </location>
</feature>
<comment type="caution">
    <text evidence="2">The sequence shown here is derived from an EMBL/GenBank/DDBJ whole genome shotgun (WGS) entry which is preliminary data.</text>
</comment>
<keyword evidence="3" id="KW-1185">Reference proteome</keyword>
<dbReference type="STRING" id="1219043.SCH01S_21_00590"/>
<name>A0A0E9MM79_9SPHN</name>
<dbReference type="RefSeq" id="WP_046347709.1">
    <property type="nucleotide sequence ID" value="NZ_BBWU01000021.1"/>
</dbReference>
<evidence type="ECO:0000313" key="2">
    <source>
        <dbReference type="EMBL" id="GAO38872.1"/>
    </source>
</evidence>
<evidence type="ECO:0000256" key="1">
    <source>
        <dbReference type="SAM" id="SignalP"/>
    </source>
</evidence>